<reference evidence="1 2" key="2">
    <citation type="journal article" date="2022" name="Mol. Ecol. Resour.">
        <title>The genomes of chicory, endive, great burdock and yacon provide insights into Asteraceae paleo-polyploidization history and plant inulin production.</title>
        <authorList>
            <person name="Fan W."/>
            <person name="Wang S."/>
            <person name="Wang H."/>
            <person name="Wang A."/>
            <person name="Jiang F."/>
            <person name="Liu H."/>
            <person name="Zhao H."/>
            <person name="Xu D."/>
            <person name="Zhang Y."/>
        </authorList>
    </citation>
    <scope>NUCLEOTIDE SEQUENCE [LARGE SCALE GENOMIC DNA]</scope>
    <source>
        <strain evidence="2">cv. Yunnan</strain>
        <tissue evidence="1">Leaves</tissue>
    </source>
</reference>
<proteinExistence type="predicted"/>
<keyword evidence="2" id="KW-1185">Reference proteome</keyword>
<organism evidence="1 2">
    <name type="scientific">Smallanthus sonchifolius</name>
    <dbReference type="NCBI Taxonomy" id="185202"/>
    <lineage>
        <taxon>Eukaryota</taxon>
        <taxon>Viridiplantae</taxon>
        <taxon>Streptophyta</taxon>
        <taxon>Embryophyta</taxon>
        <taxon>Tracheophyta</taxon>
        <taxon>Spermatophyta</taxon>
        <taxon>Magnoliopsida</taxon>
        <taxon>eudicotyledons</taxon>
        <taxon>Gunneridae</taxon>
        <taxon>Pentapetalae</taxon>
        <taxon>asterids</taxon>
        <taxon>campanulids</taxon>
        <taxon>Asterales</taxon>
        <taxon>Asteraceae</taxon>
        <taxon>Asteroideae</taxon>
        <taxon>Heliantheae alliance</taxon>
        <taxon>Millerieae</taxon>
        <taxon>Smallanthus</taxon>
    </lineage>
</organism>
<gene>
    <name evidence="1" type="ORF">L1987_60400</name>
</gene>
<evidence type="ECO:0000313" key="2">
    <source>
        <dbReference type="Proteomes" id="UP001056120"/>
    </source>
</evidence>
<dbReference type="EMBL" id="CM042037">
    <property type="protein sequence ID" value="KAI3742707.1"/>
    <property type="molecule type" value="Genomic_DNA"/>
</dbReference>
<sequence length="102" mass="11256">MREPLRWRDMTSLVDPTSLPPMNTAGTGDQYSSLKASSSLVCGGGKGRAVQLSHWTRDKFSVKMSDHHLLVFYSVSAVHSNIPNNCGPSFSSLFSRPSTRRK</sequence>
<protein>
    <submittedName>
        <fullName evidence="1">Uncharacterized protein</fullName>
    </submittedName>
</protein>
<reference evidence="2" key="1">
    <citation type="journal article" date="2022" name="Mol. Ecol. Resour.">
        <title>The genomes of chicory, endive, great burdock and yacon provide insights into Asteraceae palaeo-polyploidization history and plant inulin production.</title>
        <authorList>
            <person name="Fan W."/>
            <person name="Wang S."/>
            <person name="Wang H."/>
            <person name="Wang A."/>
            <person name="Jiang F."/>
            <person name="Liu H."/>
            <person name="Zhao H."/>
            <person name="Xu D."/>
            <person name="Zhang Y."/>
        </authorList>
    </citation>
    <scope>NUCLEOTIDE SEQUENCE [LARGE SCALE GENOMIC DNA]</scope>
    <source>
        <strain evidence="2">cv. Yunnan</strain>
    </source>
</reference>
<comment type="caution">
    <text evidence="1">The sequence shown here is derived from an EMBL/GenBank/DDBJ whole genome shotgun (WGS) entry which is preliminary data.</text>
</comment>
<evidence type="ECO:0000313" key="1">
    <source>
        <dbReference type="EMBL" id="KAI3742707.1"/>
    </source>
</evidence>
<dbReference type="Proteomes" id="UP001056120">
    <property type="component" value="Linkage Group LG20"/>
</dbReference>
<name>A0ACB9D8S8_9ASTR</name>
<accession>A0ACB9D8S8</accession>